<feature type="compositionally biased region" description="Gly residues" evidence="1">
    <location>
        <begin position="167"/>
        <end position="254"/>
    </location>
</feature>
<dbReference type="SUPFAM" id="SSF46785">
    <property type="entry name" value="Winged helix' DNA-binding domain"/>
    <property type="match status" value="1"/>
</dbReference>
<protein>
    <submittedName>
        <fullName evidence="3">Helix-turn-helix domain-containing protein</fullName>
    </submittedName>
</protein>
<dbReference type="InterPro" id="IPR036388">
    <property type="entry name" value="WH-like_DNA-bd_sf"/>
</dbReference>
<dbReference type="InterPro" id="IPR050707">
    <property type="entry name" value="HTH_MetabolicPath_Reg"/>
</dbReference>
<name>A0A7H0IE62_9ACTN</name>
<evidence type="ECO:0000313" key="3">
    <source>
        <dbReference type="EMBL" id="QNP71078.1"/>
    </source>
</evidence>
<dbReference type="InterPro" id="IPR005471">
    <property type="entry name" value="Tscrpt_reg_IclR_N"/>
</dbReference>
<reference evidence="3 4" key="1">
    <citation type="submission" date="2020-08" db="EMBL/GenBank/DDBJ databases">
        <title>A novel species.</title>
        <authorList>
            <person name="Gao J."/>
        </authorList>
    </citation>
    <scope>NUCLEOTIDE SEQUENCE [LARGE SCALE GENOMIC DNA]</scope>
    <source>
        <strain evidence="3 4">CRXT-G-22</strain>
    </source>
</reference>
<dbReference type="PROSITE" id="PS51077">
    <property type="entry name" value="HTH_ICLR"/>
    <property type="match status" value="1"/>
</dbReference>
<dbReference type="KEGG" id="sroi:IAG44_17635"/>
<feature type="domain" description="HTH iclR-type" evidence="2">
    <location>
        <begin position="25"/>
        <end position="92"/>
    </location>
</feature>
<dbReference type="RefSeq" id="WP_187748053.1">
    <property type="nucleotide sequence ID" value="NZ_CP060828.1"/>
</dbReference>
<dbReference type="EMBL" id="CP060828">
    <property type="protein sequence ID" value="QNP71078.1"/>
    <property type="molecule type" value="Genomic_DNA"/>
</dbReference>
<dbReference type="PANTHER" id="PTHR30136">
    <property type="entry name" value="HELIX-TURN-HELIX TRANSCRIPTIONAL REGULATOR, ICLR FAMILY"/>
    <property type="match status" value="1"/>
</dbReference>
<dbReference type="Proteomes" id="UP000516052">
    <property type="component" value="Chromosome"/>
</dbReference>
<dbReference type="GO" id="GO:0003677">
    <property type="term" value="F:DNA binding"/>
    <property type="evidence" value="ECO:0007669"/>
    <property type="project" value="InterPro"/>
</dbReference>
<sequence length="345" mass="34869">MTGSESERTVRLDRTDELRGRRKRDSMLTRGLAILSAFRTDDVELTLAELARRVDLPKPTAHRLIAELLDSGFLERGQRGLVLGRQMFVLGGRLQRDQKIRVLAQPHLQHLRRVTGTSLVCLSVARGRDVVHLLRVGTSRVSDEREKIVDLGARRVLAQVPQGTGAGFGPGIAPGSGHGPGAGAGAGAGAGQGVGSSAGPGHGLGHRAGSGPGHGSGSGAGSGPSRGPASGPGRGRGRGPGAGADHGSTAGPGSGPENPALRALAPTGGPVVRLDDAVHACTVLACPVRLPGTGVVLALSAVSVAGKENRAALARELHRVAQELGARLAALPDFHAAPTGVSGAA</sequence>
<dbReference type="Gene3D" id="1.10.10.10">
    <property type="entry name" value="Winged helix-like DNA-binding domain superfamily/Winged helix DNA-binding domain"/>
    <property type="match status" value="1"/>
</dbReference>
<dbReference type="SMART" id="SM00346">
    <property type="entry name" value="HTH_ICLR"/>
    <property type="match status" value="1"/>
</dbReference>
<proteinExistence type="predicted"/>
<dbReference type="GO" id="GO:0003700">
    <property type="term" value="F:DNA-binding transcription factor activity"/>
    <property type="evidence" value="ECO:0007669"/>
    <property type="project" value="TreeGrafter"/>
</dbReference>
<dbReference type="GO" id="GO:0045892">
    <property type="term" value="P:negative regulation of DNA-templated transcription"/>
    <property type="evidence" value="ECO:0007669"/>
    <property type="project" value="TreeGrafter"/>
</dbReference>
<dbReference type="Pfam" id="PF09339">
    <property type="entry name" value="HTH_IclR"/>
    <property type="match status" value="1"/>
</dbReference>
<dbReference type="PANTHER" id="PTHR30136:SF24">
    <property type="entry name" value="HTH-TYPE TRANSCRIPTIONAL REPRESSOR ALLR"/>
    <property type="match status" value="1"/>
</dbReference>
<organism evidence="3 4">
    <name type="scientific">Streptomyces roseirectus</name>
    <dbReference type="NCBI Taxonomy" id="2768066"/>
    <lineage>
        <taxon>Bacteria</taxon>
        <taxon>Bacillati</taxon>
        <taxon>Actinomycetota</taxon>
        <taxon>Actinomycetes</taxon>
        <taxon>Kitasatosporales</taxon>
        <taxon>Streptomycetaceae</taxon>
        <taxon>Streptomyces</taxon>
    </lineage>
</organism>
<accession>A0A7H0IE62</accession>
<gene>
    <name evidence="3" type="ORF">IAG44_17635</name>
</gene>
<feature type="region of interest" description="Disordered" evidence="1">
    <location>
        <begin position="167"/>
        <end position="264"/>
    </location>
</feature>
<evidence type="ECO:0000256" key="1">
    <source>
        <dbReference type="SAM" id="MobiDB-lite"/>
    </source>
</evidence>
<dbReference type="AlphaFoldDB" id="A0A7H0IE62"/>
<evidence type="ECO:0000259" key="2">
    <source>
        <dbReference type="PROSITE" id="PS51077"/>
    </source>
</evidence>
<evidence type="ECO:0000313" key="4">
    <source>
        <dbReference type="Proteomes" id="UP000516052"/>
    </source>
</evidence>
<keyword evidence="4" id="KW-1185">Reference proteome</keyword>
<dbReference type="InterPro" id="IPR036390">
    <property type="entry name" value="WH_DNA-bd_sf"/>
</dbReference>